<feature type="non-terminal residue" evidence="2">
    <location>
        <position position="1"/>
    </location>
</feature>
<feature type="compositionally biased region" description="Basic and acidic residues" evidence="1">
    <location>
        <begin position="138"/>
        <end position="152"/>
    </location>
</feature>
<name>A0ABN9Y7X7_9DINO</name>
<reference evidence="2" key="1">
    <citation type="submission" date="2023-10" db="EMBL/GenBank/DDBJ databases">
        <authorList>
            <person name="Chen Y."/>
            <person name="Shah S."/>
            <person name="Dougan E. K."/>
            <person name="Thang M."/>
            <person name="Chan C."/>
        </authorList>
    </citation>
    <scope>NUCLEOTIDE SEQUENCE [LARGE SCALE GENOMIC DNA]</scope>
</reference>
<protein>
    <submittedName>
        <fullName evidence="2">Uncharacterized protein</fullName>
    </submittedName>
</protein>
<proteinExistence type="predicted"/>
<evidence type="ECO:0000256" key="1">
    <source>
        <dbReference type="SAM" id="MobiDB-lite"/>
    </source>
</evidence>
<feature type="region of interest" description="Disordered" evidence="1">
    <location>
        <begin position="138"/>
        <end position="167"/>
    </location>
</feature>
<feature type="non-terminal residue" evidence="2">
    <location>
        <position position="345"/>
    </location>
</feature>
<evidence type="ECO:0000313" key="3">
    <source>
        <dbReference type="Proteomes" id="UP001189429"/>
    </source>
</evidence>
<sequence length="345" mass="38406">ARDAAHPAPIAPAVCKHAKFKGYLQAYVNTLPLQDMAPPDQYAMHTVAMQAAAKDTQNFLLRNHGRSQESLAMIFRQMGRAVHRNWRGLACTLMANHVWTRDFISVVEGRVSIVDHARFQMEFDLAQRRAGAHRRRALERSEAAETQAELRKRLQGQQRAHRRRSKLWAPSGSRKYLIGLVKEDGEVAGTLEEINVGLASFWGSVFCPANHPDTARKMAMREKYVSKFALPQAPWDMWGPPQTQDLRRVLRVAKVAMPGPDGLPACAWLQNEIGPSIFKASLNWMASGLPMRSDFNDSIGVYPPKGELPTDGEGVVREAGKTRPLALRSTGAKAISAAINTKLKR</sequence>
<organism evidence="2 3">
    <name type="scientific">Prorocentrum cordatum</name>
    <dbReference type="NCBI Taxonomy" id="2364126"/>
    <lineage>
        <taxon>Eukaryota</taxon>
        <taxon>Sar</taxon>
        <taxon>Alveolata</taxon>
        <taxon>Dinophyceae</taxon>
        <taxon>Prorocentrales</taxon>
        <taxon>Prorocentraceae</taxon>
        <taxon>Prorocentrum</taxon>
    </lineage>
</organism>
<dbReference type="EMBL" id="CAUYUJ010021952">
    <property type="protein sequence ID" value="CAK0908098.1"/>
    <property type="molecule type" value="Genomic_DNA"/>
</dbReference>
<gene>
    <name evidence="2" type="ORF">PCOR1329_LOCUS82861</name>
</gene>
<dbReference type="Proteomes" id="UP001189429">
    <property type="component" value="Unassembled WGS sequence"/>
</dbReference>
<keyword evidence="3" id="KW-1185">Reference proteome</keyword>
<accession>A0ABN9Y7X7</accession>
<evidence type="ECO:0000313" key="2">
    <source>
        <dbReference type="EMBL" id="CAK0908098.1"/>
    </source>
</evidence>
<comment type="caution">
    <text evidence="2">The sequence shown here is derived from an EMBL/GenBank/DDBJ whole genome shotgun (WGS) entry which is preliminary data.</text>
</comment>